<dbReference type="PANTHER" id="PTHR32387">
    <property type="entry name" value="WU:FJ29H11"/>
    <property type="match status" value="1"/>
</dbReference>
<reference evidence="2" key="1">
    <citation type="submission" date="2023-06" db="EMBL/GenBank/DDBJ databases">
        <title>Genome-scale phylogeny and comparative genomics of the fungal order Sordariales.</title>
        <authorList>
            <consortium name="Lawrence Berkeley National Laboratory"/>
            <person name="Hensen N."/>
            <person name="Bonometti L."/>
            <person name="Westerberg I."/>
            <person name="Brannstrom I.O."/>
            <person name="Guillou S."/>
            <person name="Cros-Aarteil S."/>
            <person name="Calhoun S."/>
            <person name="Haridas S."/>
            <person name="Kuo A."/>
            <person name="Mondo S."/>
            <person name="Pangilinan J."/>
            <person name="Riley R."/>
            <person name="Labutti K."/>
            <person name="Andreopoulos B."/>
            <person name="Lipzen A."/>
            <person name="Chen C."/>
            <person name="Yanf M."/>
            <person name="Daum C."/>
            <person name="Ng V."/>
            <person name="Clum A."/>
            <person name="Steindorff A."/>
            <person name="Ohm R."/>
            <person name="Martin F."/>
            <person name="Silar P."/>
            <person name="Natvig D."/>
            <person name="Lalanne C."/>
            <person name="Gautier V."/>
            <person name="Ament-Velasquez S.L."/>
            <person name="Kruys A."/>
            <person name="Hutchinson M.I."/>
            <person name="Powell A.J."/>
            <person name="Barry K."/>
            <person name="Miller A.N."/>
            <person name="Grigoriev I.V."/>
            <person name="Debuchy R."/>
            <person name="Gladieux P."/>
            <person name="Thoren M.H."/>
            <person name="Johannesson H."/>
        </authorList>
    </citation>
    <scope>NUCLEOTIDE SEQUENCE</scope>
    <source>
        <strain evidence="2">PSN4</strain>
    </source>
</reference>
<dbReference type="InterPro" id="IPR036890">
    <property type="entry name" value="HATPase_C_sf"/>
</dbReference>
<accession>A0AAJ0B8Q9</accession>
<keyword evidence="3" id="KW-1185">Reference proteome</keyword>
<feature type="region of interest" description="Disordered" evidence="1">
    <location>
        <begin position="1529"/>
        <end position="1550"/>
    </location>
</feature>
<protein>
    <submittedName>
        <fullName evidence="2">Uncharacterized protein</fullName>
    </submittedName>
</protein>
<dbReference type="Gene3D" id="3.30.565.10">
    <property type="entry name" value="Histidine kinase-like ATPase, C-terminal domain"/>
    <property type="match status" value="1"/>
</dbReference>
<dbReference type="InterPro" id="IPR052957">
    <property type="entry name" value="Auxin_embryo_med"/>
</dbReference>
<gene>
    <name evidence="2" type="ORF">QBC47DRAFT_303960</name>
</gene>
<proteinExistence type="predicted"/>
<evidence type="ECO:0000313" key="2">
    <source>
        <dbReference type="EMBL" id="KAK1753770.1"/>
    </source>
</evidence>
<name>A0AAJ0B8Q9_9PEZI</name>
<sequence length="1566" mass="174700">MATPTRPSNRAEARELVDGIVRKHGRLQPAVWESITALLREDQIQALLASFDTLERQVGSSVITLARDLYTSAARFIFELLQNAEDNDYSEAIAHGEAPKVTFSLYPNHVVLECNENGFNNVNLEAICDIGKSSKTAAREGYIGNKGIGFKSVFMAADSVHVQSGHFCFRFDHKAGDSGIGMITPIWEDSVPSVGDRCTRITLDLRETGSSQDRARRIRDIHEQLDDIHDTILLFMRKIQKLEIRFFDQGIGEANGPVKVITHSIERSGTGVICRKHTALLGRGAQTDIRHYHVTDLPVTGLAGSQHRASSDSEGPSQVVSRSSVVLAFPLTAESVPVLENQWLFAFLPVKQMGFKFLIHADWDTQGNRQDIVTSSPRNEGLAVGIADAFVKAVLQFCDHPTLRFQWMRYLPQQDAYPWDAFWQRVIANIKDRIASHPVMVPANAGPLRRLQDCRRQTDMTVDRNGQPLLPDILPEKYISTEYENSDLDRLKDMGLRLISMHKVILRARADIASVSSRIKTRVDEDWQTRTANLLHLPFLRGREDRICENRIREVKELALVPLQTGEWTSATAGPIYYANLEGTDLLIPTGLGLRIVNPAAAANRSRKKLFDAVGVRNASVGEIRNIVATRCQTGPLTLSESVDYLRFLFLTQALGRSGPPVSERLRIIDHRGVIRNGRETEIYIRSDDPYGAGLLFCPTEPGSGPGNSAPGFNVSFVNEAYFEDPPNLLNPAAGEVRRWDRWLTRFCNLTEAVAIYDAQRAELTPAGKYVSERRPEKFLGLLRMSWDRTLRSQATRDTRIIDTVGRIPVLCRGSGLALRPLKSTYLPLPDLVALCNRFMVEGEFFPWLEMETSITGVAGGLEWSALSSAFGLGYDRPWLDFGLVVLKHIFEANRAIQEPLERPDRMHQLYIYLQSKVGESSNPEGCREVIRTAFEGQAYVYIPPPSTHYGFTRLHACVWSAPVALTTIYVLQRCFTEAFPLTPDQVTSLETFFVHTLRISAACQWHDIVTEIETQQDQDDMTYHRARELYKCLMDMRLAGDDAAELRRRFSDDALIFSTGDDGQAVWHKSQDCLWSSATAIRGKFVLDGVYGGLRHFFVDMLGVPLMTAAMVYEKLTAEHDESFTAQEAMQTIMVFNSFLATAPRNFAPDRVLANRIFPVRSPGGEVSLCRGTDAFSLLDRKLLGEAFAGVASFLDCSLQELHTLQPFIQWAGLGNRYLSASVKEITSADRESTRSISSSHRDIKAKAHALLRIAAFFNSPRTLSSLGELYTFLRNSRILETDRIQAELLLTQGNRVHRVEKDSVLVHIQEADNGLTVYVPRDERSQEVCFNSKLPKTICEWLMTDPTTQIRDHIPAQALTAVQSVLNAKPFALDDILDQHGIGEVNVPNINDEVMRQDTALILARPVLPEASDGPEEIIISRPGTPSPGRPAPSGREEPESSDEDSSVMATPLSSVASPAPNPALPYVAIQSAYASSRPPLRPTPVFIEDNQDVYYRLLQNVVRAARSATFPSQGIFNMAAMRSALPGTDEQSDSATGERYRIRSTSQIERDKQIGAAGELFVS</sequence>
<organism evidence="2 3">
    <name type="scientific">Echria macrotheca</name>
    <dbReference type="NCBI Taxonomy" id="438768"/>
    <lineage>
        <taxon>Eukaryota</taxon>
        <taxon>Fungi</taxon>
        <taxon>Dikarya</taxon>
        <taxon>Ascomycota</taxon>
        <taxon>Pezizomycotina</taxon>
        <taxon>Sordariomycetes</taxon>
        <taxon>Sordariomycetidae</taxon>
        <taxon>Sordariales</taxon>
        <taxon>Schizotheciaceae</taxon>
        <taxon>Echria</taxon>
    </lineage>
</organism>
<dbReference type="EMBL" id="MU839837">
    <property type="protein sequence ID" value="KAK1753770.1"/>
    <property type="molecule type" value="Genomic_DNA"/>
</dbReference>
<evidence type="ECO:0000313" key="3">
    <source>
        <dbReference type="Proteomes" id="UP001239445"/>
    </source>
</evidence>
<feature type="compositionally biased region" description="Polar residues" evidence="1">
    <location>
        <begin position="1450"/>
        <end position="1459"/>
    </location>
</feature>
<dbReference type="PANTHER" id="PTHR32387:SF0">
    <property type="entry name" value="PROTEIN NO VEIN"/>
    <property type="match status" value="1"/>
</dbReference>
<dbReference type="SUPFAM" id="SSF55874">
    <property type="entry name" value="ATPase domain of HSP90 chaperone/DNA topoisomerase II/histidine kinase"/>
    <property type="match status" value="1"/>
</dbReference>
<dbReference type="NCBIfam" id="NF047352">
    <property type="entry name" value="P_loop_sacsin"/>
    <property type="match status" value="1"/>
</dbReference>
<comment type="caution">
    <text evidence="2">The sequence shown here is derived from an EMBL/GenBank/DDBJ whole genome shotgun (WGS) entry which is preliminary data.</text>
</comment>
<dbReference type="Proteomes" id="UP001239445">
    <property type="component" value="Unassembled WGS sequence"/>
</dbReference>
<feature type="region of interest" description="Disordered" evidence="1">
    <location>
        <begin position="1415"/>
        <end position="1459"/>
    </location>
</feature>
<evidence type="ECO:0000256" key="1">
    <source>
        <dbReference type="SAM" id="MobiDB-lite"/>
    </source>
</evidence>